<reference evidence="2" key="1">
    <citation type="submission" date="2013-09" db="EMBL/GenBank/DDBJ databases">
        <title>Corchorus olitorius genome sequencing.</title>
        <authorList>
            <person name="Alam M."/>
            <person name="Haque M.S."/>
            <person name="Islam M.S."/>
            <person name="Emdad E.M."/>
            <person name="Islam M.M."/>
            <person name="Ahmed B."/>
            <person name="Halim A."/>
            <person name="Hossen Q.M.M."/>
            <person name="Hossain M.Z."/>
            <person name="Ahmed R."/>
            <person name="Khan M.M."/>
            <person name="Islam R."/>
            <person name="Rashid M.M."/>
            <person name="Khan S.A."/>
            <person name="Rahman M.S."/>
            <person name="Alam M."/>
            <person name="Yahiya A.S."/>
            <person name="Khan M.S."/>
            <person name="Azam M.S."/>
            <person name="Haque T."/>
            <person name="Lashkar M.Z.H."/>
            <person name="Akhand A.I."/>
            <person name="Morshed G."/>
            <person name="Roy S."/>
            <person name="Uddin K.S."/>
            <person name="Rabeya T."/>
            <person name="Hossain A.S."/>
            <person name="Chowdhury A."/>
            <person name="Snigdha A.R."/>
            <person name="Mortoza M.S."/>
            <person name="Matin S.A."/>
            <person name="Hoque S.M.E."/>
            <person name="Islam M.K."/>
            <person name="Roy D.K."/>
            <person name="Haider R."/>
            <person name="Moosa M.M."/>
            <person name="Elias S.M."/>
            <person name="Hasan A.M."/>
            <person name="Jahan S."/>
            <person name="Shafiuddin M."/>
            <person name="Mahmood N."/>
            <person name="Shommy N.S."/>
        </authorList>
    </citation>
    <scope>NUCLEOTIDE SEQUENCE [LARGE SCALE GENOMIC DNA]</scope>
    <source>
        <strain evidence="2">cv. O-4</strain>
    </source>
</reference>
<proteinExistence type="predicted"/>
<keyword evidence="2" id="KW-1185">Reference proteome</keyword>
<gene>
    <name evidence="1" type="ORF">COLO4_27618</name>
</gene>
<comment type="caution">
    <text evidence="1">The sequence shown here is derived from an EMBL/GenBank/DDBJ whole genome shotgun (WGS) entry which is preliminary data.</text>
</comment>
<evidence type="ECO:0000313" key="1">
    <source>
        <dbReference type="EMBL" id="OMO72437.1"/>
    </source>
</evidence>
<sequence length="54" mass="6034">MATPDIFLMYSLTQDANGTKLQFYPNGVFGWEGKEQQILCKKSKLGSEQFSTVG</sequence>
<dbReference type="EMBL" id="AWUE01019645">
    <property type="protein sequence ID" value="OMO72437.1"/>
    <property type="molecule type" value="Genomic_DNA"/>
</dbReference>
<protein>
    <submittedName>
        <fullName evidence="1">Uncharacterized protein</fullName>
    </submittedName>
</protein>
<dbReference type="AlphaFoldDB" id="A0A1R3HPT5"/>
<name>A0A1R3HPT5_9ROSI</name>
<accession>A0A1R3HPT5</accession>
<evidence type="ECO:0000313" key="2">
    <source>
        <dbReference type="Proteomes" id="UP000187203"/>
    </source>
</evidence>
<dbReference type="Proteomes" id="UP000187203">
    <property type="component" value="Unassembled WGS sequence"/>
</dbReference>
<organism evidence="1 2">
    <name type="scientific">Corchorus olitorius</name>
    <dbReference type="NCBI Taxonomy" id="93759"/>
    <lineage>
        <taxon>Eukaryota</taxon>
        <taxon>Viridiplantae</taxon>
        <taxon>Streptophyta</taxon>
        <taxon>Embryophyta</taxon>
        <taxon>Tracheophyta</taxon>
        <taxon>Spermatophyta</taxon>
        <taxon>Magnoliopsida</taxon>
        <taxon>eudicotyledons</taxon>
        <taxon>Gunneridae</taxon>
        <taxon>Pentapetalae</taxon>
        <taxon>rosids</taxon>
        <taxon>malvids</taxon>
        <taxon>Malvales</taxon>
        <taxon>Malvaceae</taxon>
        <taxon>Grewioideae</taxon>
        <taxon>Apeibeae</taxon>
        <taxon>Corchorus</taxon>
    </lineage>
</organism>